<proteinExistence type="predicted"/>
<accession>A0A336M1L9</accession>
<dbReference type="VEuPathDB" id="VectorBase:CSON006583"/>
<gene>
    <name evidence="2" type="primary">CSON006583</name>
</gene>
<organism evidence="2">
    <name type="scientific">Culicoides sonorensis</name>
    <name type="common">Biting midge</name>
    <dbReference type="NCBI Taxonomy" id="179676"/>
    <lineage>
        <taxon>Eukaryota</taxon>
        <taxon>Metazoa</taxon>
        <taxon>Ecdysozoa</taxon>
        <taxon>Arthropoda</taxon>
        <taxon>Hexapoda</taxon>
        <taxon>Insecta</taxon>
        <taxon>Pterygota</taxon>
        <taxon>Neoptera</taxon>
        <taxon>Endopterygota</taxon>
        <taxon>Diptera</taxon>
        <taxon>Nematocera</taxon>
        <taxon>Chironomoidea</taxon>
        <taxon>Ceratopogonidae</taxon>
        <taxon>Ceratopogoninae</taxon>
        <taxon>Culicoides</taxon>
        <taxon>Monoculicoides</taxon>
    </lineage>
</organism>
<evidence type="ECO:0000313" key="2">
    <source>
        <dbReference type="EMBL" id="SSX22347.1"/>
    </source>
</evidence>
<reference evidence="2" key="2">
    <citation type="submission" date="2018-07" db="EMBL/GenBank/DDBJ databases">
        <authorList>
            <person name="Quirk P.G."/>
            <person name="Krulwich T.A."/>
        </authorList>
    </citation>
    <scope>NUCLEOTIDE SEQUENCE</scope>
</reference>
<reference evidence="1" key="1">
    <citation type="submission" date="2018-04" db="EMBL/GenBank/DDBJ databases">
        <authorList>
            <person name="Go L.Y."/>
            <person name="Mitchell J.A."/>
        </authorList>
    </citation>
    <scope>NUCLEOTIDE SEQUENCE</scope>
    <source>
        <tissue evidence="1">Whole organism</tissue>
    </source>
</reference>
<evidence type="ECO:0000313" key="1">
    <source>
        <dbReference type="EMBL" id="SSX01970.1"/>
    </source>
</evidence>
<protein>
    <submittedName>
        <fullName evidence="2">CSON006583 protein</fullName>
    </submittedName>
</protein>
<name>A0A336M1L9_CULSO</name>
<dbReference type="EMBL" id="UFQS01000246">
    <property type="protein sequence ID" value="SSX01970.1"/>
    <property type="molecule type" value="Genomic_DNA"/>
</dbReference>
<dbReference type="AlphaFoldDB" id="A0A336M1L9"/>
<sequence length="133" mass="14277">MLCASTWQKGTLIGSAFCTESTHCEGTRSGVKSVTSPPKSLSLMNFGMTLPCSPTSTSFASDKMRIRFFLKSKSKIESQTLARSSSNDFTKFETSVLLPLGLDSTPNFAFFTGGAADSDAESSLILRILIGEK</sequence>
<dbReference type="EMBL" id="UFQT01000246">
    <property type="protein sequence ID" value="SSX22347.1"/>
    <property type="molecule type" value="Genomic_DNA"/>
</dbReference>